<dbReference type="Proteomes" id="UP000694232">
    <property type="component" value="Chromosome 2"/>
</dbReference>
<dbReference type="InterPro" id="IPR006204">
    <property type="entry name" value="GHMP_kinase_N_dom"/>
</dbReference>
<dbReference type="AlphaFoldDB" id="A0A975YLZ8"/>
<organism evidence="4 5">
    <name type="scientific">Vibrio ostreae</name>
    <dbReference type="NCBI Taxonomy" id="2841925"/>
    <lineage>
        <taxon>Bacteria</taxon>
        <taxon>Pseudomonadati</taxon>
        <taxon>Pseudomonadota</taxon>
        <taxon>Gammaproteobacteria</taxon>
        <taxon>Vibrionales</taxon>
        <taxon>Vibrionaceae</taxon>
        <taxon>Vibrio</taxon>
    </lineage>
</organism>
<feature type="domain" description="GHMP kinase C-terminal" evidence="3">
    <location>
        <begin position="191"/>
        <end position="264"/>
    </location>
</feature>
<evidence type="ECO:0000313" key="5">
    <source>
        <dbReference type="Proteomes" id="UP000694232"/>
    </source>
</evidence>
<keyword evidence="4" id="KW-0418">Kinase</keyword>
<keyword evidence="1" id="KW-0547">Nucleotide-binding</keyword>
<proteinExistence type="predicted"/>
<protein>
    <submittedName>
        <fullName evidence="4">GHMP kinase</fullName>
    </submittedName>
</protein>
<gene>
    <name evidence="4" type="ORF">KNV97_01220</name>
</gene>
<dbReference type="PANTHER" id="PTHR43527">
    <property type="entry name" value="4-DIPHOSPHOCYTIDYL-2-C-METHYL-D-ERYTHRITOL KINASE, CHLOROPLASTIC"/>
    <property type="match status" value="1"/>
</dbReference>
<dbReference type="GO" id="GO:0016301">
    <property type="term" value="F:kinase activity"/>
    <property type="evidence" value="ECO:0007669"/>
    <property type="project" value="UniProtKB-KW"/>
</dbReference>
<dbReference type="PIRSF" id="PIRSF033887">
    <property type="entry name" value="PduX"/>
    <property type="match status" value="1"/>
</dbReference>
<accession>A0A975YLZ8</accession>
<sequence length="287" mass="31338">MAEARCPASCGEFIQGWIGGSEKLISCPIDWFSTVSVTQGNAASSRQRPRMRQALELALQSLDIPASESDGLKIEFDSTIPVAKGMASSTADIAATIAATYRHYRQAISESELAALCVQIEPSDSTMFSRFTLFDHHRGAVTEQFDTVNNLDVLVLESTHQLCTASYHRIARQNQLQRSGAQLQHSVVQFAQALRSQDLYQLGHAATTSAIESQHIIAKPQFSALLQLVEKHDLYGINIAHSGTTVGLLCHRSTHNVEAVCAELKNMPGNRAYPHTHLCKVIAGGIR</sequence>
<dbReference type="EMBL" id="CP076642">
    <property type="protein sequence ID" value="QXO16173.1"/>
    <property type="molecule type" value="Genomic_DNA"/>
</dbReference>
<keyword evidence="5" id="KW-1185">Reference proteome</keyword>
<evidence type="ECO:0000313" key="4">
    <source>
        <dbReference type="EMBL" id="QXO16173.1"/>
    </source>
</evidence>
<dbReference type="InterPro" id="IPR013750">
    <property type="entry name" value="GHMP_kinase_C_dom"/>
</dbReference>
<evidence type="ECO:0000259" key="2">
    <source>
        <dbReference type="Pfam" id="PF00288"/>
    </source>
</evidence>
<dbReference type="InterPro" id="IPR012363">
    <property type="entry name" value="PduX"/>
</dbReference>
<reference evidence="4" key="1">
    <citation type="submission" date="2021-06" db="EMBL/GenBank/DDBJ databases">
        <title>Vibrio nov. sp., novel gut bacterium isolated from Yellow Sea oyster.</title>
        <authorList>
            <person name="Muhammad N."/>
            <person name="Nguyen T.H."/>
            <person name="Lee Y.-J."/>
            <person name="Ko J."/>
            <person name="Kim S.-G."/>
        </authorList>
    </citation>
    <scope>NUCLEOTIDE SEQUENCE</scope>
    <source>
        <strain evidence="4">OG9-811</strain>
    </source>
</reference>
<keyword evidence="4" id="KW-0808">Transferase</keyword>
<dbReference type="PANTHER" id="PTHR43527:SF1">
    <property type="entry name" value="L-THREONINE KINASE"/>
    <property type="match status" value="1"/>
</dbReference>
<name>A0A975YLZ8_9VIBR</name>
<evidence type="ECO:0000256" key="1">
    <source>
        <dbReference type="ARBA" id="ARBA00022741"/>
    </source>
</evidence>
<dbReference type="RefSeq" id="WP_218561906.1">
    <property type="nucleotide sequence ID" value="NZ_CP076642.1"/>
</dbReference>
<evidence type="ECO:0000259" key="3">
    <source>
        <dbReference type="Pfam" id="PF08544"/>
    </source>
</evidence>
<dbReference type="GO" id="GO:0005524">
    <property type="term" value="F:ATP binding"/>
    <property type="evidence" value="ECO:0007669"/>
    <property type="project" value="InterPro"/>
</dbReference>
<dbReference type="KEGG" id="vos:KNV97_01220"/>
<feature type="domain" description="GHMP kinase N-terminal" evidence="2">
    <location>
        <begin position="59"/>
        <end position="122"/>
    </location>
</feature>
<dbReference type="Pfam" id="PF00288">
    <property type="entry name" value="GHMP_kinases_N"/>
    <property type="match status" value="1"/>
</dbReference>
<dbReference type="Pfam" id="PF08544">
    <property type="entry name" value="GHMP_kinases_C"/>
    <property type="match status" value="1"/>
</dbReference>